<feature type="transmembrane region" description="Helical" evidence="1">
    <location>
        <begin position="1310"/>
        <end position="1331"/>
    </location>
</feature>
<keyword evidence="1" id="KW-0812">Transmembrane</keyword>
<dbReference type="RefSeq" id="WP_322608811.1">
    <property type="nucleotide sequence ID" value="NZ_JARVCO010000010.1"/>
</dbReference>
<dbReference type="EMBL" id="JARVCO010000010">
    <property type="protein sequence ID" value="MDZ8119019.1"/>
    <property type="molecule type" value="Genomic_DNA"/>
</dbReference>
<feature type="transmembrane region" description="Helical" evidence="1">
    <location>
        <begin position="941"/>
        <end position="963"/>
    </location>
</feature>
<comment type="caution">
    <text evidence="2">The sequence shown here is derived from an EMBL/GenBank/DDBJ whole genome shotgun (WGS) entry which is preliminary data.</text>
</comment>
<dbReference type="Proteomes" id="UP001290861">
    <property type="component" value="Unassembled WGS sequence"/>
</dbReference>
<proteinExistence type="predicted"/>
<name>A0ABU5MXU2_9BACT</name>
<feature type="transmembrane region" description="Helical" evidence="1">
    <location>
        <begin position="1096"/>
        <end position="1119"/>
    </location>
</feature>
<organism evidence="2 3">
    <name type="scientific">Pontiella agarivorans</name>
    <dbReference type="NCBI Taxonomy" id="3038953"/>
    <lineage>
        <taxon>Bacteria</taxon>
        <taxon>Pseudomonadati</taxon>
        <taxon>Kiritimatiellota</taxon>
        <taxon>Kiritimatiellia</taxon>
        <taxon>Kiritimatiellales</taxon>
        <taxon>Pontiellaceae</taxon>
        <taxon>Pontiella</taxon>
    </lineage>
</organism>
<evidence type="ECO:0000256" key="1">
    <source>
        <dbReference type="SAM" id="Phobius"/>
    </source>
</evidence>
<reference evidence="2 3" key="1">
    <citation type="journal article" date="2024" name="Appl. Environ. Microbiol.">
        <title>Pontiella agarivorans sp. nov., a novel marine anaerobic bacterium capable of degrading macroalgal polysaccharides and fixing nitrogen.</title>
        <authorList>
            <person name="Liu N."/>
            <person name="Kivenson V."/>
            <person name="Peng X."/>
            <person name="Cui Z."/>
            <person name="Lankiewicz T.S."/>
            <person name="Gosselin K.M."/>
            <person name="English C.J."/>
            <person name="Blair E.M."/>
            <person name="O'Malley M.A."/>
            <person name="Valentine D.L."/>
        </authorList>
    </citation>
    <scope>NUCLEOTIDE SEQUENCE [LARGE SCALE GENOMIC DNA]</scope>
    <source>
        <strain evidence="2 3">NLcol2</strain>
    </source>
</reference>
<feature type="transmembrane region" description="Helical" evidence="1">
    <location>
        <begin position="1139"/>
        <end position="1160"/>
    </location>
</feature>
<feature type="transmembrane region" description="Helical" evidence="1">
    <location>
        <begin position="975"/>
        <end position="997"/>
    </location>
</feature>
<feature type="transmembrane region" description="Helical" evidence="1">
    <location>
        <begin position="1212"/>
        <end position="1230"/>
    </location>
</feature>
<evidence type="ECO:0000313" key="2">
    <source>
        <dbReference type="EMBL" id="MDZ8119019.1"/>
    </source>
</evidence>
<evidence type="ECO:0000313" key="3">
    <source>
        <dbReference type="Proteomes" id="UP001290861"/>
    </source>
</evidence>
<feature type="transmembrane region" description="Helical" evidence="1">
    <location>
        <begin position="1017"/>
        <end position="1036"/>
    </location>
</feature>
<keyword evidence="3" id="KW-1185">Reference proteome</keyword>
<keyword evidence="1" id="KW-0472">Membrane</keyword>
<accession>A0ABU5MXU2</accession>
<gene>
    <name evidence="2" type="ORF">P9H32_10320</name>
</gene>
<protein>
    <submittedName>
        <fullName evidence="2">Uncharacterized protein</fullName>
    </submittedName>
</protein>
<keyword evidence="1" id="KW-1133">Transmembrane helix</keyword>
<sequence length="1334" mass="149531">MKMFGIGSSPISSGNLILIFSAIIGTVISNSRTTLKSHRPEIAEEVVVEPSGNQVDARLWEDPFDVLERWGKRYPETNARAELRSLKEILETRVDKLIVPVMTDDGHYPEMRENRIQQRYAVLAALSTSNYKPNSPQKMNIGRLVIGGVTNTVPYEWFSRDKSKPEVYPAGGLNGLAPAYEQPDNLYGNEFEHVCILWLRSDFLGTAAKAIVSPGQGPLSDYRKLSEALAPAAERGKRGVCDIRIIGPRSSEGIRRILQEIEAFRASGVWLEESIQILKKQLRELAAGQQDETVAGVDFKRQGNNGGTEQEYRAAVTGLSKEIWKYMQPGCNARLFSSLPFGGKEIGTKESAGIVINISLYGEELVRAEKLRIYRGTLTAIAEEEQKLRAALFKLENKLCELEQQREDAASGEQINSSPVHILSNEFNLVQTRQKLELLGQLREQLIRRAGGKENRFSRGNDPEPQQFHHDYLQQGSAADDYQRFEALLNLCTDEIDRLPFYRSKRKARIALEEVRSGFVKAAKDWAEREAEIKIEAAFTKIREMQTNRRASVNASMKHRISRLETAHIAVGRVVKNEQAEAGAMNGIKSLYATPVCSVFSPWATADNYLLNADLSNGRKFNELLNKKYDSGTTSGRDALAELRKEILYLHGIHFNRTVQKDKRVAKALVDELSRRGAILPPGNPRETPARIVLIGEWDSVFSRALSTTFALEYLQRQGRSALQWPEEIEVFEYLRGIDGLMPGAEHVDVPKSGNDSGNGQSLYHTLGLRYPDGSSQYDYLRRLAGRVQKINTEGHRVTAVGIFGSDAYDKLLILRALRGKIPDAVFFTTDLDARFFHADELKWTRGLVVGSSYGLELSPTLQQRTAPFRNTYQTGLYATMFTVLNGAPWAFNIDDYDPRIFEIGLQGAVDLSNRDTQIGEFFLPLHPEPDNIWRKHVGRIVLLLGLGLVVPALFLGVFGYFRSAGGNPGTMKPAFYWLLFAGACGGVVVLFFQTMAASGEDPYGGEPFTVFGGISIWPSLMIRILVFICSLYFIIRTYFSIRSDSHSVAAEFGFKTGCLKKTEFGFLENLLWPFRRNTAETDIARIWSAYSWRRGIGWIYVVLLAATIIYGGLAGAVVRCDQPFTPYRGTLALVAHQGSLRLALISMILLCGVTVYTLLRSTRLICNLYRRNKERYDPCCWHHSEMRALDCRVHLNNIYLVGRVTETTGRIIVYPFVVLFLMILSRYSLIDLWDWPLPLAGVVGLTVFAALFSAVYLRYKAKEIQKRAFDLLQLEKLKKPENSEEVDRCIEQIASCERGAFAPLSSNPILLAVLTPFGGIGAVSIIQSMVAGL</sequence>
<feature type="transmembrane region" description="Helical" evidence="1">
    <location>
        <begin position="1236"/>
        <end position="1258"/>
    </location>
</feature>